<evidence type="ECO:0000313" key="4">
    <source>
        <dbReference type="EMBL" id="KQA98626.1"/>
    </source>
</evidence>
<dbReference type="PANTHER" id="PTHR43479:SF12">
    <property type="entry name" value="TRANSCRIPTIONAL REGULATORY PROTEIN"/>
    <property type="match status" value="1"/>
</dbReference>
<dbReference type="OrthoDB" id="9151800at2"/>
<name>A0A0N8V9K2_VIBMT</name>
<feature type="domain" description="HTH tetR-type" evidence="3">
    <location>
        <begin position="15"/>
        <end position="75"/>
    </location>
</feature>
<protein>
    <submittedName>
        <fullName evidence="4">TetR family transcriptional regulator</fullName>
    </submittedName>
</protein>
<dbReference type="RefSeq" id="WP_055065249.1">
    <property type="nucleotide sequence ID" value="NZ_LBGP01000021.1"/>
</dbReference>
<dbReference type="PROSITE" id="PS50977">
    <property type="entry name" value="HTH_TETR_2"/>
    <property type="match status" value="1"/>
</dbReference>
<dbReference type="PANTHER" id="PTHR43479">
    <property type="entry name" value="ACREF/ENVCD OPERON REPRESSOR-RELATED"/>
    <property type="match status" value="1"/>
</dbReference>
<organism evidence="4 5">
    <name type="scientific">Vibrio metoecus</name>
    <dbReference type="NCBI Taxonomy" id="1481663"/>
    <lineage>
        <taxon>Bacteria</taxon>
        <taxon>Pseudomonadati</taxon>
        <taxon>Pseudomonadota</taxon>
        <taxon>Gammaproteobacteria</taxon>
        <taxon>Vibrionales</taxon>
        <taxon>Vibrionaceae</taxon>
        <taxon>Vibrio</taxon>
    </lineage>
</organism>
<gene>
    <name evidence="4" type="ORF">XV92_16770</name>
</gene>
<comment type="caution">
    <text evidence="4">The sequence shown here is derived from an EMBL/GenBank/DDBJ whole genome shotgun (WGS) entry which is preliminary data.</text>
</comment>
<dbReference type="SUPFAM" id="SSF46689">
    <property type="entry name" value="Homeodomain-like"/>
    <property type="match status" value="1"/>
</dbReference>
<evidence type="ECO:0000256" key="1">
    <source>
        <dbReference type="ARBA" id="ARBA00023125"/>
    </source>
</evidence>
<feature type="DNA-binding region" description="H-T-H motif" evidence="2">
    <location>
        <begin position="38"/>
        <end position="57"/>
    </location>
</feature>
<dbReference type="Pfam" id="PF00440">
    <property type="entry name" value="TetR_N"/>
    <property type="match status" value="1"/>
</dbReference>
<dbReference type="InterPro" id="IPR001647">
    <property type="entry name" value="HTH_TetR"/>
</dbReference>
<sequence>MIEKKQGRRSAQDAQKTRYHIITIAAELFCELGYSRVSLRNISEKAGVSHSLIRHHFGSKEKIWHSISDGLHAYMIRYMQTVLQAIPTETPVNVKLYYFLMRMLAHGLIIKQPIQLIADAVRQEDKLFDYFLDTSGEIESLVESLADDYNRQHPKTPIHLWEIKWQLIMYTHSAASLTPFMRSTWAPEIEDMAGCLLKHWQLFNSIMAEKFHVAQSYIMQPTSVDALVYTLNCDWRDFYKESEEWD</sequence>
<dbReference type="GO" id="GO:0003677">
    <property type="term" value="F:DNA binding"/>
    <property type="evidence" value="ECO:0007669"/>
    <property type="project" value="UniProtKB-UniRule"/>
</dbReference>
<evidence type="ECO:0000259" key="3">
    <source>
        <dbReference type="PROSITE" id="PS50977"/>
    </source>
</evidence>
<proteinExistence type="predicted"/>
<dbReference type="EMBL" id="LBGP01000021">
    <property type="protein sequence ID" value="KQA98626.1"/>
    <property type="molecule type" value="Genomic_DNA"/>
</dbReference>
<evidence type="ECO:0000313" key="5">
    <source>
        <dbReference type="Proteomes" id="UP000050491"/>
    </source>
</evidence>
<accession>A0A0N8V9K2</accession>
<dbReference type="InterPro" id="IPR050624">
    <property type="entry name" value="HTH-type_Tx_Regulator"/>
</dbReference>
<dbReference type="InterPro" id="IPR009057">
    <property type="entry name" value="Homeodomain-like_sf"/>
</dbReference>
<dbReference type="PATRIC" id="fig|1481663.12.peg.2270"/>
<reference evidence="4 5" key="1">
    <citation type="journal article" date="2015" name="Genome Biol. Evol.">
        <title>The Dynamics of Genetic Interactions between Vibrio metoecus and Vibrio cholerae, Two Close Relatives Co-Occurring in the Environment.</title>
        <authorList>
            <person name="Orata F.D."/>
            <person name="Kirchberger P.C."/>
            <person name="Meheust R."/>
            <person name="Barlow E.J."/>
            <person name="Tarr C.L."/>
            <person name="Boucher Y."/>
        </authorList>
    </citation>
    <scope>NUCLEOTIDE SEQUENCE [LARGE SCALE GENOMIC DNA]</scope>
    <source>
        <strain evidence="4 5">YB5B04</strain>
    </source>
</reference>
<dbReference type="AlphaFoldDB" id="A0A0N8V9K2"/>
<dbReference type="Gene3D" id="1.10.357.10">
    <property type="entry name" value="Tetracycline Repressor, domain 2"/>
    <property type="match status" value="1"/>
</dbReference>
<dbReference type="Proteomes" id="UP000050491">
    <property type="component" value="Unassembled WGS sequence"/>
</dbReference>
<keyword evidence="1 2" id="KW-0238">DNA-binding</keyword>
<evidence type="ECO:0000256" key="2">
    <source>
        <dbReference type="PROSITE-ProRule" id="PRU00335"/>
    </source>
</evidence>
<dbReference type="PRINTS" id="PR00455">
    <property type="entry name" value="HTHTETR"/>
</dbReference>